<evidence type="ECO:0008006" key="3">
    <source>
        <dbReference type="Google" id="ProtNLM"/>
    </source>
</evidence>
<reference evidence="1 2" key="1">
    <citation type="submission" date="2024-10" db="EMBL/GenBank/DDBJ databases">
        <title>The Natural Products Discovery Center: Release of the First 8490 Sequenced Strains for Exploring Actinobacteria Biosynthetic Diversity.</title>
        <authorList>
            <person name="Kalkreuter E."/>
            <person name="Kautsar S.A."/>
            <person name="Yang D."/>
            <person name="Bader C.D."/>
            <person name="Teijaro C.N."/>
            <person name="Fluegel L."/>
            <person name="Davis C.M."/>
            <person name="Simpson J.R."/>
            <person name="Lauterbach L."/>
            <person name="Steele A.D."/>
            <person name="Gui C."/>
            <person name="Meng S."/>
            <person name="Li G."/>
            <person name="Viehrig K."/>
            <person name="Ye F."/>
            <person name="Su P."/>
            <person name="Kiefer A.F."/>
            <person name="Nichols A."/>
            <person name="Cepeda A.J."/>
            <person name="Yan W."/>
            <person name="Fan B."/>
            <person name="Jiang Y."/>
            <person name="Adhikari A."/>
            <person name="Zheng C.-J."/>
            <person name="Schuster L."/>
            <person name="Cowan T.M."/>
            <person name="Smanski M.J."/>
            <person name="Chevrette M.G."/>
            <person name="De Carvalho L.P.S."/>
            <person name="Shen B."/>
        </authorList>
    </citation>
    <scope>NUCLEOTIDE SEQUENCE [LARGE SCALE GENOMIC DNA]</scope>
    <source>
        <strain evidence="1 2">NPDC020979</strain>
    </source>
</reference>
<dbReference type="Proteomes" id="UP001611162">
    <property type="component" value="Unassembled WGS sequence"/>
</dbReference>
<keyword evidence="2" id="KW-1185">Reference proteome</keyword>
<evidence type="ECO:0000313" key="1">
    <source>
        <dbReference type="EMBL" id="MFI0912159.1"/>
    </source>
</evidence>
<protein>
    <recommendedName>
        <fullName evidence="3">Toxin-antitoxin system HicB family antitoxin</fullName>
    </recommendedName>
</protein>
<gene>
    <name evidence="1" type="ORF">ACH4TF_17080</name>
</gene>
<evidence type="ECO:0000313" key="2">
    <source>
        <dbReference type="Proteomes" id="UP001611162"/>
    </source>
</evidence>
<name>A0ABW7T6R9_9ACTN</name>
<dbReference type="EMBL" id="JBIRRB010000005">
    <property type="protein sequence ID" value="MFI0912159.1"/>
    <property type="molecule type" value="Genomic_DNA"/>
</dbReference>
<proteinExistence type="predicted"/>
<sequence>MAKTQVNLRLEESVTEMARKAAQRRHIPVNEYVEQLIRADNEPVREKFLAASRAFLDAYGDLIGESDPTAPNGRGRLAP</sequence>
<organism evidence="1 2">
    <name type="scientific">Streptomyces abikoensis</name>
    <dbReference type="NCBI Taxonomy" id="97398"/>
    <lineage>
        <taxon>Bacteria</taxon>
        <taxon>Bacillati</taxon>
        <taxon>Actinomycetota</taxon>
        <taxon>Actinomycetes</taxon>
        <taxon>Kitasatosporales</taxon>
        <taxon>Streptomycetaceae</taxon>
        <taxon>Streptomyces</taxon>
    </lineage>
</organism>
<dbReference type="RefSeq" id="WP_358237478.1">
    <property type="nucleotide sequence ID" value="NZ_JBEYAG010000002.1"/>
</dbReference>
<comment type="caution">
    <text evidence="1">The sequence shown here is derived from an EMBL/GenBank/DDBJ whole genome shotgun (WGS) entry which is preliminary data.</text>
</comment>
<accession>A0ABW7T6R9</accession>